<dbReference type="Proteomes" id="UP000053263">
    <property type="component" value="Unassembled WGS sequence"/>
</dbReference>
<evidence type="ECO:0000313" key="1">
    <source>
        <dbReference type="EMBL" id="KII83757.1"/>
    </source>
</evidence>
<dbReference type="OrthoDB" id="2836053at2759"/>
<dbReference type="AlphaFoldDB" id="A0A0C9SQH5"/>
<accession>A0A0C9SQH5</accession>
<evidence type="ECO:0000313" key="2">
    <source>
        <dbReference type="Proteomes" id="UP000053263"/>
    </source>
</evidence>
<reference evidence="1 2" key="1">
    <citation type="submission" date="2014-06" db="EMBL/GenBank/DDBJ databases">
        <title>Evolutionary Origins and Diversification of the Mycorrhizal Mutualists.</title>
        <authorList>
            <consortium name="DOE Joint Genome Institute"/>
            <consortium name="Mycorrhizal Genomics Consortium"/>
            <person name="Kohler A."/>
            <person name="Kuo A."/>
            <person name="Nagy L.G."/>
            <person name="Floudas D."/>
            <person name="Copeland A."/>
            <person name="Barry K.W."/>
            <person name="Cichocki N."/>
            <person name="Veneault-Fourrey C."/>
            <person name="LaButti K."/>
            <person name="Lindquist E.A."/>
            <person name="Lipzen A."/>
            <person name="Lundell T."/>
            <person name="Morin E."/>
            <person name="Murat C."/>
            <person name="Riley R."/>
            <person name="Ohm R."/>
            <person name="Sun H."/>
            <person name="Tunlid A."/>
            <person name="Henrissat B."/>
            <person name="Grigoriev I.V."/>
            <person name="Hibbett D.S."/>
            <person name="Martin F."/>
        </authorList>
    </citation>
    <scope>NUCLEOTIDE SEQUENCE [LARGE SCALE GENOMIC DNA]</scope>
    <source>
        <strain evidence="1 2">FD-325 SS-3</strain>
    </source>
</reference>
<gene>
    <name evidence="1" type="ORF">PLICRDRAFT_180104</name>
</gene>
<dbReference type="EMBL" id="KN832574">
    <property type="protein sequence ID" value="KII83757.1"/>
    <property type="molecule type" value="Genomic_DNA"/>
</dbReference>
<name>A0A0C9SQH5_PLICR</name>
<proteinExistence type="predicted"/>
<organism evidence="1 2">
    <name type="scientific">Plicaturopsis crispa FD-325 SS-3</name>
    <dbReference type="NCBI Taxonomy" id="944288"/>
    <lineage>
        <taxon>Eukaryota</taxon>
        <taxon>Fungi</taxon>
        <taxon>Dikarya</taxon>
        <taxon>Basidiomycota</taxon>
        <taxon>Agaricomycotina</taxon>
        <taxon>Agaricomycetes</taxon>
        <taxon>Agaricomycetidae</taxon>
        <taxon>Amylocorticiales</taxon>
        <taxon>Amylocorticiaceae</taxon>
        <taxon>Plicatura</taxon>
        <taxon>Plicaturopsis crispa</taxon>
    </lineage>
</organism>
<keyword evidence="2" id="KW-1185">Reference proteome</keyword>
<sequence length="235" mass="25346">MSIGQQRTTLRHLRNLASALLPALSPKAPPETTTATRTRTTPYPWLPTELVAQILAHAWSARLPPSERTALLTTLPLVSRTVCAEFARLAAADVHIPSAAYAQHLLHLLPHSLAHARTLSAEGVRGPAVGALLEAAAADAPSLKAVSVRYAGDLDAVVRLAQLPLQVTEFRAAYAEAGADTMRAVHRRAGPGSAWAAVYVRRSGTERVRDYWQEDVEVDEEGGERLPPGRWSVIP</sequence>
<dbReference type="HOGENOM" id="CLU_1180632_0_0_1"/>
<protein>
    <submittedName>
        <fullName evidence="1">Uncharacterized protein</fullName>
    </submittedName>
</protein>